<feature type="compositionally biased region" description="Low complexity" evidence="1">
    <location>
        <begin position="15"/>
        <end position="26"/>
    </location>
</feature>
<reference evidence="2" key="1">
    <citation type="submission" date="2020-02" db="EMBL/GenBank/DDBJ databases">
        <authorList>
            <person name="Palmer J.M."/>
        </authorList>
    </citation>
    <scope>NUCLEOTIDE SEQUENCE</scope>
    <source>
        <strain evidence="2">EPUS1.4</strain>
        <tissue evidence="2">Thallus</tissue>
    </source>
</reference>
<proteinExistence type="predicted"/>
<feature type="compositionally biased region" description="Polar residues" evidence="1">
    <location>
        <begin position="48"/>
        <end position="81"/>
    </location>
</feature>
<feature type="region of interest" description="Disordered" evidence="1">
    <location>
        <begin position="1"/>
        <end position="221"/>
    </location>
</feature>
<feature type="compositionally biased region" description="Basic residues" evidence="1">
    <location>
        <begin position="186"/>
        <end position="195"/>
    </location>
</feature>
<accession>A0A8H7ASW2</accession>
<protein>
    <submittedName>
        <fullName evidence="2">Uncharacterized protein</fullName>
    </submittedName>
</protein>
<comment type="caution">
    <text evidence="2">The sequence shown here is derived from an EMBL/GenBank/DDBJ whole genome shotgun (WGS) entry which is preliminary data.</text>
</comment>
<name>A0A8H7ASW2_9EURO</name>
<feature type="compositionally biased region" description="Basic and acidic residues" evidence="1">
    <location>
        <begin position="121"/>
        <end position="140"/>
    </location>
</feature>
<feature type="compositionally biased region" description="Basic and acidic residues" evidence="1">
    <location>
        <begin position="176"/>
        <end position="185"/>
    </location>
</feature>
<dbReference type="EMBL" id="JAACFV010000029">
    <property type="protein sequence ID" value="KAF7510545.1"/>
    <property type="molecule type" value="Genomic_DNA"/>
</dbReference>
<sequence length="221" mass="24485">MKFMQRAAASDLGRTPSTSSPLPASPRDFDGHSTKRQKISPSVPAFPNPNTSTPRSFYQSNDPSTPVSQEGNQSYMPQNYGGNAAETPWVLNVSQRTDEGHAPSSPLEYTSSPDTAIGRRRFGDFKMKSSEKKAKTRDGEPDGFLGSADSDENYEQYSERMSAAAQQNSAKPTGKRRQDQDDNKMHKTNLKKPRRGGISASSGMRQPRFDGRKYKKDKRKG</sequence>
<evidence type="ECO:0000313" key="3">
    <source>
        <dbReference type="Proteomes" id="UP000606974"/>
    </source>
</evidence>
<evidence type="ECO:0000256" key="1">
    <source>
        <dbReference type="SAM" id="MobiDB-lite"/>
    </source>
</evidence>
<evidence type="ECO:0000313" key="2">
    <source>
        <dbReference type="EMBL" id="KAF7510545.1"/>
    </source>
</evidence>
<dbReference type="AlphaFoldDB" id="A0A8H7ASW2"/>
<gene>
    <name evidence="2" type="ORF">GJ744_006391</name>
</gene>
<organism evidence="2 3">
    <name type="scientific">Endocarpon pusillum</name>
    <dbReference type="NCBI Taxonomy" id="364733"/>
    <lineage>
        <taxon>Eukaryota</taxon>
        <taxon>Fungi</taxon>
        <taxon>Dikarya</taxon>
        <taxon>Ascomycota</taxon>
        <taxon>Pezizomycotina</taxon>
        <taxon>Eurotiomycetes</taxon>
        <taxon>Chaetothyriomycetidae</taxon>
        <taxon>Verrucariales</taxon>
        <taxon>Verrucariaceae</taxon>
        <taxon>Endocarpon</taxon>
    </lineage>
</organism>
<keyword evidence="3" id="KW-1185">Reference proteome</keyword>
<dbReference type="Proteomes" id="UP000606974">
    <property type="component" value="Unassembled WGS sequence"/>
</dbReference>